<evidence type="ECO:0000313" key="2">
    <source>
        <dbReference type="Proteomes" id="UP000533641"/>
    </source>
</evidence>
<organism evidence="1 2">
    <name type="scientific">Rhizobium mongolense</name>
    <dbReference type="NCBI Taxonomy" id="57676"/>
    <lineage>
        <taxon>Bacteria</taxon>
        <taxon>Pseudomonadati</taxon>
        <taxon>Pseudomonadota</taxon>
        <taxon>Alphaproteobacteria</taxon>
        <taxon>Hyphomicrobiales</taxon>
        <taxon>Rhizobiaceae</taxon>
        <taxon>Rhizobium/Agrobacterium group</taxon>
        <taxon>Rhizobium</taxon>
    </lineage>
</organism>
<protein>
    <submittedName>
        <fullName evidence="1">Uncharacterized protein</fullName>
    </submittedName>
</protein>
<sequence>MVVPADGAAVTLHAYWDGPVRQLFHRRWGGVRYLRHQRGRRSFSGEAQAPSSASRPGINLGSSCMGRGELQLAKKFAYAVPVLSGPKPELTRDYETQAKDRSGGAAIAGRCPTCQPPQRWTRSLTYVRTRPTAGIERQAYHPHCPMLLIMRFAGLHISPPPVPTDTRLADRFWCHGS</sequence>
<dbReference type="AlphaFoldDB" id="A0A7W6WE34"/>
<reference evidence="1 2" key="1">
    <citation type="submission" date="2020-08" db="EMBL/GenBank/DDBJ databases">
        <title>Genomic Encyclopedia of Type Strains, Phase IV (KMG-V): Genome sequencing to study the core and pangenomes of soil and plant-associated prokaryotes.</title>
        <authorList>
            <person name="Whitman W."/>
        </authorList>
    </citation>
    <scope>NUCLEOTIDE SEQUENCE [LARGE SCALE GENOMIC DNA]</scope>
    <source>
        <strain evidence="1 2">SEMIA 402</strain>
    </source>
</reference>
<evidence type="ECO:0000313" key="1">
    <source>
        <dbReference type="EMBL" id="MBB4274133.1"/>
    </source>
</evidence>
<comment type="caution">
    <text evidence="1">The sequence shown here is derived from an EMBL/GenBank/DDBJ whole genome shotgun (WGS) entry which is preliminary data.</text>
</comment>
<name>A0A7W6WE34_9HYPH</name>
<dbReference type="Proteomes" id="UP000533641">
    <property type="component" value="Unassembled WGS sequence"/>
</dbReference>
<gene>
    <name evidence="1" type="ORF">GGE12_001888</name>
</gene>
<accession>A0A7W6WE34</accession>
<dbReference type="EMBL" id="JACIGM010000003">
    <property type="protein sequence ID" value="MBB4274133.1"/>
    <property type="molecule type" value="Genomic_DNA"/>
</dbReference>
<proteinExistence type="predicted"/>